<dbReference type="AlphaFoldDB" id="A0A1X7V6U9"/>
<dbReference type="InParanoid" id="A0A1X7V6U9"/>
<feature type="compositionally biased region" description="Low complexity" evidence="1">
    <location>
        <begin position="14"/>
        <end position="24"/>
    </location>
</feature>
<sequence>MAEKKTPVGHGTGKKQQQQLTGQHSFQKDRYGRAGQSHGSESMNWREPNSSSSNSSKSFSPQMFHSPSSTFSQYKDMPPSQDHIDNVAFLSSRWQAIPSELKRTPTRQMPSTQ</sequence>
<feature type="region of interest" description="Disordered" evidence="1">
    <location>
        <begin position="1"/>
        <end position="87"/>
    </location>
</feature>
<protein>
    <submittedName>
        <fullName evidence="2">Uncharacterized protein</fullName>
    </submittedName>
</protein>
<evidence type="ECO:0000256" key="1">
    <source>
        <dbReference type="SAM" id="MobiDB-lite"/>
    </source>
</evidence>
<reference evidence="2" key="1">
    <citation type="submission" date="2017-05" db="UniProtKB">
        <authorList>
            <consortium name="EnsemblMetazoa"/>
        </authorList>
    </citation>
    <scope>IDENTIFICATION</scope>
</reference>
<feature type="compositionally biased region" description="Polar residues" evidence="1">
    <location>
        <begin position="61"/>
        <end position="73"/>
    </location>
</feature>
<dbReference type="EnsemblMetazoa" id="Aqu2.1.36010_001">
    <property type="protein sequence ID" value="Aqu2.1.36010_001"/>
    <property type="gene ID" value="Aqu2.1.36010"/>
</dbReference>
<organism evidence="2">
    <name type="scientific">Amphimedon queenslandica</name>
    <name type="common">Sponge</name>
    <dbReference type="NCBI Taxonomy" id="400682"/>
    <lineage>
        <taxon>Eukaryota</taxon>
        <taxon>Metazoa</taxon>
        <taxon>Porifera</taxon>
        <taxon>Demospongiae</taxon>
        <taxon>Heteroscleromorpha</taxon>
        <taxon>Haplosclerida</taxon>
        <taxon>Niphatidae</taxon>
        <taxon>Amphimedon</taxon>
    </lineage>
</organism>
<feature type="compositionally biased region" description="Low complexity" evidence="1">
    <location>
        <begin position="49"/>
        <end position="60"/>
    </location>
</feature>
<proteinExistence type="predicted"/>
<name>A0A1X7V6U9_AMPQE</name>
<accession>A0A1X7V6U9</accession>
<evidence type="ECO:0000313" key="2">
    <source>
        <dbReference type="EnsemblMetazoa" id="Aqu2.1.36010_001"/>
    </source>
</evidence>